<sequence>MDTVKCYVYGLARLKSENQAVGLACDVATQTV</sequence>
<dbReference type="EMBL" id="FORR01000033">
    <property type="protein sequence ID" value="SFJ89496.1"/>
    <property type="molecule type" value="Genomic_DNA"/>
</dbReference>
<dbReference type="AlphaFoldDB" id="A0A1I3V562"/>
<dbReference type="STRING" id="46223.SAMN05421852_1331"/>
<gene>
    <name evidence="1" type="ORF">SAMN05421852_1331</name>
</gene>
<organism evidence="1 2">
    <name type="scientific">Thermoflavimicrobium dichotomicum</name>
    <dbReference type="NCBI Taxonomy" id="46223"/>
    <lineage>
        <taxon>Bacteria</taxon>
        <taxon>Bacillati</taxon>
        <taxon>Bacillota</taxon>
        <taxon>Bacilli</taxon>
        <taxon>Bacillales</taxon>
        <taxon>Thermoactinomycetaceae</taxon>
        <taxon>Thermoflavimicrobium</taxon>
    </lineage>
</organism>
<dbReference type="Proteomes" id="UP000199545">
    <property type="component" value="Unassembled WGS sequence"/>
</dbReference>
<reference evidence="1 2" key="1">
    <citation type="submission" date="2016-10" db="EMBL/GenBank/DDBJ databases">
        <authorList>
            <person name="de Groot N.N."/>
        </authorList>
    </citation>
    <scope>NUCLEOTIDE SEQUENCE [LARGE SCALE GENOMIC DNA]</scope>
    <source>
        <strain evidence="1 2">DSM 44778</strain>
    </source>
</reference>
<evidence type="ECO:0000313" key="2">
    <source>
        <dbReference type="Proteomes" id="UP000199545"/>
    </source>
</evidence>
<accession>A0A1I3V562</accession>
<proteinExistence type="predicted"/>
<evidence type="ECO:0000313" key="1">
    <source>
        <dbReference type="EMBL" id="SFJ89496.1"/>
    </source>
</evidence>
<keyword evidence="2" id="KW-1185">Reference proteome</keyword>
<protein>
    <submittedName>
        <fullName evidence="1">Uncharacterized protein</fullName>
    </submittedName>
</protein>
<name>A0A1I3V562_9BACL</name>